<reference evidence="3 4" key="1">
    <citation type="journal article" date="2017" name="Nat. Ecol. Evol.">
        <title>Scallop genome provides insights into evolution of bilaterian karyotype and development.</title>
        <authorList>
            <person name="Wang S."/>
            <person name="Zhang J."/>
            <person name="Jiao W."/>
            <person name="Li J."/>
            <person name="Xun X."/>
            <person name="Sun Y."/>
            <person name="Guo X."/>
            <person name="Huan P."/>
            <person name="Dong B."/>
            <person name="Zhang L."/>
            <person name="Hu X."/>
            <person name="Sun X."/>
            <person name="Wang J."/>
            <person name="Zhao C."/>
            <person name="Wang Y."/>
            <person name="Wang D."/>
            <person name="Huang X."/>
            <person name="Wang R."/>
            <person name="Lv J."/>
            <person name="Li Y."/>
            <person name="Zhang Z."/>
            <person name="Liu B."/>
            <person name="Lu W."/>
            <person name="Hui Y."/>
            <person name="Liang J."/>
            <person name="Zhou Z."/>
            <person name="Hou R."/>
            <person name="Li X."/>
            <person name="Liu Y."/>
            <person name="Li H."/>
            <person name="Ning X."/>
            <person name="Lin Y."/>
            <person name="Zhao L."/>
            <person name="Xing Q."/>
            <person name="Dou J."/>
            <person name="Li Y."/>
            <person name="Mao J."/>
            <person name="Guo H."/>
            <person name="Dou H."/>
            <person name="Li T."/>
            <person name="Mu C."/>
            <person name="Jiang W."/>
            <person name="Fu Q."/>
            <person name="Fu X."/>
            <person name="Miao Y."/>
            <person name="Liu J."/>
            <person name="Yu Q."/>
            <person name="Li R."/>
            <person name="Liao H."/>
            <person name="Li X."/>
            <person name="Kong Y."/>
            <person name="Jiang Z."/>
            <person name="Chourrout D."/>
            <person name="Li R."/>
            <person name="Bao Z."/>
        </authorList>
    </citation>
    <scope>NUCLEOTIDE SEQUENCE [LARGE SCALE GENOMIC DNA]</scope>
    <source>
        <strain evidence="3 4">PY_sf001</strain>
    </source>
</reference>
<evidence type="ECO:0000256" key="1">
    <source>
        <dbReference type="SAM" id="MobiDB-lite"/>
    </source>
</evidence>
<protein>
    <submittedName>
        <fullName evidence="3">Uncharacterized protein</fullName>
    </submittedName>
</protein>
<organism evidence="3 4">
    <name type="scientific">Mizuhopecten yessoensis</name>
    <name type="common">Japanese scallop</name>
    <name type="synonym">Patinopecten yessoensis</name>
    <dbReference type="NCBI Taxonomy" id="6573"/>
    <lineage>
        <taxon>Eukaryota</taxon>
        <taxon>Metazoa</taxon>
        <taxon>Spiralia</taxon>
        <taxon>Lophotrochozoa</taxon>
        <taxon>Mollusca</taxon>
        <taxon>Bivalvia</taxon>
        <taxon>Autobranchia</taxon>
        <taxon>Pteriomorphia</taxon>
        <taxon>Pectinida</taxon>
        <taxon>Pectinoidea</taxon>
        <taxon>Pectinidae</taxon>
        <taxon>Mizuhopecten</taxon>
    </lineage>
</organism>
<keyword evidence="4" id="KW-1185">Reference proteome</keyword>
<proteinExistence type="predicted"/>
<keyword evidence="2" id="KW-0732">Signal</keyword>
<dbReference type="Proteomes" id="UP000242188">
    <property type="component" value="Unassembled WGS sequence"/>
</dbReference>
<feature type="signal peptide" evidence="2">
    <location>
        <begin position="1"/>
        <end position="24"/>
    </location>
</feature>
<gene>
    <name evidence="3" type="ORF">KP79_PYT22957</name>
</gene>
<accession>A0A210PSE6</accession>
<dbReference type="EMBL" id="NEDP02005526">
    <property type="protein sequence ID" value="OWF39415.1"/>
    <property type="molecule type" value="Genomic_DNA"/>
</dbReference>
<dbReference type="AlphaFoldDB" id="A0A210PSE6"/>
<sequence>MRTRYTFLILTLTIYHLSHLTGEAFVLPDPSSDTESTSLDRLSQLQQTRSILLKLLQQINTYAHGPPDVYVDTSILVRGDNSLDKGDTQYEDRGGTGLRSEKRDMGIMPPWRELCRLAGLRNCRGYNS</sequence>
<feature type="chain" id="PRO_5013256306" evidence="2">
    <location>
        <begin position="25"/>
        <end position="128"/>
    </location>
</feature>
<evidence type="ECO:0000313" key="4">
    <source>
        <dbReference type="Proteomes" id="UP000242188"/>
    </source>
</evidence>
<evidence type="ECO:0000256" key="2">
    <source>
        <dbReference type="SAM" id="SignalP"/>
    </source>
</evidence>
<name>A0A210PSE6_MIZYE</name>
<feature type="region of interest" description="Disordered" evidence="1">
    <location>
        <begin position="82"/>
        <end position="103"/>
    </location>
</feature>
<dbReference type="OrthoDB" id="6161027at2759"/>
<comment type="caution">
    <text evidence="3">The sequence shown here is derived from an EMBL/GenBank/DDBJ whole genome shotgun (WGS) entry which is preliminary data.</text>
</comment>
<evidence type="ECO:0000313" key="3">
    <source>
        <dbReference type="EMBL" id="OWF39415.1"/>
    </source>
</evidence>